<keyword evidence="3 10" id="KW-0812">Transmembrane</keyword>
<dbReference type="GO" id="GO:0031902">
    <property type="term" value="C:late endosome membrane"/>
    <property type="evidence" value="ECO:0007669"/>
    <property type="project" value="TreeGrafter"/>
</dbReference>
<dbReference type="GO" id="GO:0012507">
    <property type="term" value="C:ER to Golgi transport vesicle membrane"/>
    <property type="evidence" value="ECO:0007669"/>
    <property type="project" value="TreeGrafter"/>
</dbReference>
<dbReference type="GO" id="GO:0031201">
    <property type="term" value="C:SNARE complex"/>
    <property type="evidence" value="ECO:0007669"/>
    <property type="project" value="TreeGrafter"/>
</dbReference>
<feature type="domain" description="T-SNARE coiled-coil homology" evidence="11">
    <location>
        <begin position="125"/>
        <end position="192"/>
    </location>
</feature>
<dbReference type="InterPro" id="IPR000727">
    <property type="entry name" value="T_SNARE_dom"/>
</dbReference>
<dbReference type="Pfam" id="PF12352">
    <property type="entry name" value="V-SNARE_C"/>
    <property type="match status" value="1"/>
</dbReference>
<evidence type="ECO:0000313" key="13">
    <source>
        <dbReference type="Proteomes" id="UP000747399"/>
    </source>
</evidence>
<evidence type="ECO:0000256" key="5">
    <source>
        <dbReference type="ARBA" id="ARBA00022989"/>
    </source>
</evidence>
<feature type="transmembrane region" description="Helical" evidence="10">
    <location>
        <begin position="201"/>
        <end position="220"/>
    </location>
</feature>
<dbReference type="EMBL" id="BNCO01000010">
    <property type="protein sequence ID" value="GIL51302.1"/>
    <property type="molecule type" value="Genomic_DNA"/>
</dbReference>
<evidence type="ECO:0000256" key="3">
    <source>
        <dbReference type="ARBA" id="ARBA00022692"/>
    </source>
</evidence>
<evidence type="ECO:0000256" key="10">
    <source>
        <dbReference type="SAM" id="Phobius"/>
    </source>
</evidence>
<keyword evidence="2" id="KW-0813">Transport</keyword>
<accession>A0A8J4AZZ8</accession>
<dbReference type="InterPro" id="IPR010989">
    <property type="entry name" value="SNARE"/>
</dbReference>
<keyword evidence="7 10" id="KW-0472">Membrane</keyword>
<dbReference type="CDD" id="cd15862">
    <property type="entry name" value="SNARE_Vti1"/>
    <property type="match status" value="1"/>
</dbReference>
<keyword evidence="5 10" id="KW-1133">Transmembrane helix</keyword>
<keyword evidence="4" id="KW-0653">Protein transport</keyword>
<comment type="caution">
    <text evidence="12">The sequence shown here is derived from an EMBL/GenBank/DDBJ whole genome shotgun (WGS) entry which is preliminary data.</text>
</comment>
<evidence type="ECO:0000256" key="8">
    <source>
        <dbReference type="ARBA" id="ARBA00060376"/>
    </source>
</evidence>
<dbReference type="Gene3D" id="1.20.5.110">
    <property type="match status" value="1"/>
</dbReference>
<dbReference type="SUPFAM" id="SSF58038">
    <property type="entry name" value="SNARE fusion complex"/>
    <property type="match status" value="1"/>
</dbReference>
<dbReference type="FunFam" id="1.20.58.400:FF:000001">
    <property type="entry name" value="Vesicle transport through interaction with t-SNAREs homolog 1A"/>
    <property type="match status" value="1"/>
</dbReference>
<name>A0A8J4AZZ8_9CHLO</name>
<keyword evidence="13" id="KW-1185">Reference proteome</keyword>
<keyword evidence="6 9" id="KW-0175">Coiled coil</keyword>
<dbReference type="InterPro" id="IPR038407">
    <property type="entry name" value="v-SNARE_N_sf"/>
</dbReference>
<comment type="subcellular location">
    <subcellularLocation>
        <location evidence="8">Prevacuolar compartment membrane</location>
        <topology evidence="8">Single-pass type IV membrane protein</topology>
    </subcellularLocation>
</comment>
<evidence type="ECO:0000256" key="6">
    <source>
        <dbReference type="ARBA" id="ARBA00023054"/>
    </source>
</evidence>
<dbReference type="Proteomes" id="UP000747399">
    <property type="component" value="Unassembled WGS sequence"/>
</dbReference>
<sequence length="223" mass="24896">MDDTNALFIQYENEYCNKSTDISRKINSAITLTGEAKRKKLTEVDGDIKEADNIIKKMDMEARSVAPERSKQLQNKVKEYKADLASLKEQLTKARTAVGNEYEAARAELGLGMDYASSSQAQRDRMLSATSKLEQSNDRLQTGKKLLAETEELGSGILANLAAQRETIINSRDTLHGADDNISKARKILTNMSRLMLQNKLIMFGIIGFLLAGIIIIIYFKVK</sequence>
<evidence type="ECO:0000256" key="7">
    <source>
        <dbReference type="ARBA" id="ARBA00023136"/>
    </source>
</evidence>
<gene>
    <name evidence="12" type="ORF">Vafri_7324</name>
</gene>
<dbReference type="FunFam" id="1.20.5.110:FF:000002">
    <property type="entry name" value="Vesicle transport through interaction with t-SNAREsB"/>
    <property type="match status" value="1"/>
</dbReference>
<comment type="similarity">
    <text evidence="1">Belongs to the VTI1 family.</text>
</comment>
<evidence type="ECO:0000313" key="12">
    <source>
        <dbReference type="EMBL" id="GIL51302.1"/>
    </source>
</evidence>
<protein>
    <recommendedName>
        <fullName evidence="11">t-SNARE coiled-coil homology domain-containing protein</fullName>
    </recommendedName>
</protein>
<dbReference type="Gene3D" id="1.20.58.400">
    <property type="entry name" value="t-snare proteins"/>
    <property type="match status" value="1"/>
</dbReference>
<evidence type="ECO:0000259" key="11">
    <source>
        <dbReference type="SMART" id="SM00397"/>
    </source>
</evidence>
<evidence type="ECO:0000256" key="2">
    <source>
        <dbReference type="ARBA" id="ARBA00022448"/>
    </source>
</evidence>
<dbReference type="InterPro" id="IPR007705">
    <property type="entry name" value="Vesicle_trsprt_v-SNARE_N"/>
</dbReference>
<dbReference type="GO" id="GO:0005484">
    <property type="term" value="F:SNAP receptor activity"/>
    <property type="evidence" value="ECO:0007669"/>
    <property type="project" value="TreeGrafter"/>
</dbReference>
<dbReference type="GO" id="GO:0000149">
    <property type="term" value="F:SNARE binding"/>
    <property type="evidence" value="ECO:0007669"/>
    <property type="project" value="TreeGrafter"/>
</dbReference>
<dbReference type="Pfam" id="PF05008">
    <property type="entry name" value="V-SNARE"/>
    <property type="match status" value="1"/>
</dbReference>
<reference evidence="12" key="1">
    <citation type="journal article" date="2021" name="Proc. Natl. Acad. Sci. U.S.A.">
        <title>Three genomes in the algal genus Volvox reveal the fate of a haploid sex-determining region after a transition to homothallism.</title>
        <authorList>
            <person name="Yamamoto K."/>
            <person name="Hamaji T."/>
            <person name="Kawai-Toyooka H."/>
            <person name="Matsuzaki R."/>
            <person name="Takahashi F."/>
            <person name="Nishimura Y."/>
            <person name="Kawachi M."/>
            <person name="Noguchi H."/>
            <person name="Minakuchi Y."/>
            <person name="Umen J.G."/>
            <person name="Toyoda A."/>
            <person name="Nozaki H."/>
        </authorList>
    </citation>
    <scope>NUCLEOTIDE SEQUENCE</scope>
    <source>
        <strain evidence="12">NIES-3780</strain>
    </source>
</reference>
<dbReference type="SMART" id="SM00397">
    <property type="entry name" value="t_SNARE"/>
    <property type="match status" value="1"/>
</dbReference>
<organism evidence="12 13">
    <name type="scientific">Volvox africanus</name>
    <dbReference type="NCBI Taxonomy" id="51714"/>
    <lineage>
        <taxon>Eukaryota</taxon>
        <taxon>Viridiplantae</taxon>
        <taxon>Chlorophyta</taxon>
        <taxon>core chlorophytes</taxon>
        <taxon>Chlorophyceae</taxon>
        <taxon>CS clade</taxon>
        <taxon>Chlamydomonadales</taxon>
        <taxon>Volvocaceae</taxon>
        <taxon>Volvox</taxon>
    </lineage>
</organism>
<dbReference type="GO" id="GO:0006886">
    <property type="term" value="P:intracellular protein transport"/>
    <property type="evidence" value="ECO:0007669"/>
    <property type="project" value="InterPro"/>
</dbReference>
<dbReference type="GO" id="GO:0006906">
    <property type="term" value="P:vesicle fusion"/>
    <property type="evidence" value="ECO:0007669"/>
    <property type="project" value="TreeGrafter"/>
</dbReference>
<proteinExistence type="inferred from homology"/>
<evidence type="ECO:0000256" key="4">
    <source>
        <dbReference type="ARBA" id="ARBA00022927"/>
    </source>
</evidence>
<dbReference type="GO" id="GO:0005789">
    <property type="term" value="C:endoplasmic reticulum membrane"/>
    <property type="evidence" value="ECO:0007669"/>
    <property type="project" value="TreeGrafter"/>
</dbReference>
<evidence type="ECO:0000256" key="9">
    <source>
        <dbReference type="SAM" id="Coils"/>
    </source>
</evidence>
<dbReference type="PANTHER" id="PTHR21230:SF26">
    <property type="entry name" value="VESICLE TRANSPORT THROUGH INTERACTION WITH T-SNARES HOMOLOG 1A"/>
    <property type="match status" value="1"/>
</dbReference>
<dbReference type="SUPFAM" id="SSF47661">
    <property type="entry name" value="t-snare proteins"/>
    <property type="match status" value="1"/>
</dbReference>
<dbReference type="AlphaFoldDB" id="A0A8J4AZZ8"/>
<dbReference type="GO" id="GO:0005794">
    <property type="term" value="C:Golgi apparatus"/>
    <property type="evidence" value="ECO:0007669"/>
    <property type="project" value="TreeGrafter"/>
</dbReference>
<dbReference type="PANTHER" id="PTHR21230">
    <property type="entry name" value="VESICLE TRANSPORT V-SNARE PROTEIN VTI1-RELATED"/>
    <property type="match status" value="1"/>
</dbReference>
<evidence type="ECO:0000256" key="1">
    <source>
        <dbReference type="ARBA" id="ARBA00006108"/>
    </source>
</evidence>
<feature type="coiled-coil region" evidence="9">
    <location>
        <begin position="70"/>
        <end position="108"/>
    </location>
</feature>